<accession>A0A7R9D8F7</accession>
<dbReference type="AlphaFoldDB" id="A0A7R9D8F7"/>
<gene>
    <name evidence="1" type="ORF">TPSB3V08_LOCUS6611</name>
</gene>
<evidence type="ECO:0000313" key="1">
    <source>
        <dbReference type="EMBL" id="CAD7408979.1"/>
    </source>
</evidence>
<reference evidence="1" key="1">
    <citation type="submission" date="2020-11" db="EMBL/GenBank/DDBJ databases">
        <authorList>
            <person name="Tran Van P."/>
        </authorList>
    </citation>
    <scope>NUCLEOTIDE SEQUENCE</scope>
</reference>
<proteinExistence type="predicted"/>
<dbReference type="EMBL" id="OD003944">
    <property type="protein sequence ID" value="CAD7408979.1"/>
    <property type="molecule type" value="Genomic_DNA"/>
</dbReference>
<organism evidence="1">
    <name type="scientific">Timema poppense</name>
    <name type="common">Walking stick</name>
    <dbReference type="NCBI Taxonomy" id="170557"/>
    <lineage>
        <taxon>Eukaryota</taxon>
        <taxon>Metazoa</taxon>
        <taxon>Ecdysozoa</taxon>
        <taxon>Arthropoda</taxon>
        <taxon>Hexapoda</taxon>
        <taxon>Insecta</taxon>
        <taxon>Pterygota</taxon>
        <taxon>Neoptera</taxon>
        <taxon>Polyneoptera</taxon>
        <taxon>Phasmatodea</taxon>
        <taxon>Timematodea</taxon>
        <taxon>Timematoidea</taxon>
        <taxon>Timematidae</taxon>
        <taxon>Timema</taxon>
    </lineage>
</organism>
<name>A0A7R9D8F7_TIMPO</name>
<protein>
    <submittedName>
        <fullName evidence="1">Uncharacterized protein</fullName>
    </submittedName>
</protein>
<sequence>MGLYSSPMASLVLTDSSQLTSGSQHLDLQIHPTSPNGNALIAYDPKQHNSSKYWISNIESFLKAAHGQCKMARSKRLGLSHASQYRFDRRMLNARNEISRRYELSTYTDPSLIPGRSEKKVNCDYDQPPQKDQIEGWEPEFYSDVANLPVDMPTELKEHIEYIQRRKPLQTIAMKLSAGKEDGPLGS</sequence>